<dbReference type="SUPFAM" id="SSF49299">
    <property type="entry name" value="PKD domain"/>
    <property type="match status" value="1"/>
</dbReference>
<keyword evidence="3" id="KW-1185">Reference proteome</keyword>
<dbReference type="Pfam" id="PF18911">
    <property type="entry name" value="PKD_4"/>
    <property type="match status" value="1"/>
</dbReference>
<dbReference type="PROSITE" id="PS50093">
    <property type="entry name" value="PKD"/>
    <property type="match status" value="1"/>
</dbReference>
<evidence type="ECO:0000313" key="3">
    <source>
        <dbReference type="Proteomes" id="UP000262802"/>
    </source>
</evidence>
<dbReference type="SMART" id="SM00089">
    <property type="entry name" value="PKD"/>
    <property type="match status" value="2"/>
</dbReference>
<dbReference type="CDD" id="cd00146">
    <property type="entry name" value="PKD"/>
    <property type="match status" value="1"/>
</dbReference>
<evidence type="ECO:0000259" key="1">
    <source>
        <dbReference type="PROSITE" id="PS50093"/>
    </source>
</evidence>
<dbReference type="Gene3D" id="2.130.10.10">
    <property type="entry name" value="YVTN repeat-like/Quinoprotein amine dehydrogenase"/>
    <property type="match status" value="1"/>
</dbReference>
<dbReference type="Gene3D" id="2.60.40.10">
    <property type="entry name" value="Immunoglobulins"/>
    <property type="match status" value="2"/>
</dbReference>
<dbReference type="InterPro" id="IPR035986">
    <property type="entry name" value="PKD_dom_sf"/>
</dbReference>
<sequence>MGPGIVFSNGFARRRAALVAPVPSPCQVPRSEMALERPAAPCWPKPARHARRPRSFISYSCLPKYRMQVALPTELLRSRARRHYWRVLFGLLLCWPWLASAQRGPDNYWFFGQQAGIGFTGGGPSSIRSSVMAASENCAIVSDSTGALLFYTDGRSVWNARHQPMLNGQRLLGNPSATQGALIVQHPGRAKQYFLFTIGEEPGAVGPYYYLVDMAQQNGLGAVSRNVMAQLPTAPMTERLTGILHADGRDTWVVTHGLLNSRFYASLVSPAGVSAPIISSIGPVDSSRAGYLQEASYMVANKQGTKIAAAINGHICLFDFDKATGQVTGVTQLPMLIPKKPTYGLAFSPDGSRLYVSMFPNMPRTPLQVVALFQLDVSLPTAAEIYASAQRIPMSTRRPGALLPGPDGRVYVAFFDSPWLGVIQNPNARGALACALEINGVSLASRKSTRSLPNFPNAFPRSPYLTFNNGPFCIGNTANFAASLTPALGIASATWDFGEPASGAGNTATGTTVSHTYRALGTYKVTLEVVLTTGAKYTSTQLVAVTAPPTAQLGPDKLVCPGQPITLSPGAQPDRTSYLWQDGSSQPTFTASQSGKYWVQVTSPQGCVSSDTVRVGYQATPTISLGRDTTICLDRGLVLQPGPQRAGATYRWQDGSTNAAYEVLNPGKYTVEVTVDGCVSTGEIEVTDARCPVDMPNVITPNNDDKNETFVVRGINAKAFGIRIFNRWGREVFRQISYDNSWRAEGQPNGVYYYLLDNPVTKQQYKGNIEVMR</sequence>
<evidence type="ECO:0000313" key="2">
    <source>
        <dbReference type="EMBL" id="AYA37144.1"/>
    </source>
</evidence>
<dbReference type="KEGG" id="hyh:D3Y59_08825"/>
<dbReference type="InterPro" id="IPR015943">
    <property type="entry name" value="WD40/YVTN_repeat-like_dom_sf"/>
</dbReference>
<protein>
    <submittedName>
        <fullName evidence="2">PKD domain-containing protein</fullName>
    </submittedName>
</protein>
<dbReference type="InterPro" id="IPR000601">
    <property type="entry name" value="PKD_dom"/>
</dbReference>
<reference evidence="2 3" key="1">
    <citation type="submission" date="2018-09" db="EMBL/GenBank/DDBJ databases">
        <title>Hymenobacter medium sp. nov., isolated from R2A medium.</title>
        <authorList>
            <person name="Yingchao G."/>
        </authorList>
    </citation>
    <scope>NUCLEOTIDE SEQUENCE [LARGE SCALE GENOMIC DNA]</scope>
    <source>
        <strain evidence="3">sh-6</strain>
    </source>
</reference>
<feature type="domain" description="PKD" evidence="1">
    <location>
        <begin position="494"/>
        <end position="552"/>
    </location>
</feature>
<name>A0A3B7QZ49_9BACT</name>
<gene>
    <name evidence="2" type="ORF">D3Y59_08825</name>
</gene>
<dbReference type="OrthoDB" id="9765926at2"/>
<accession>A0A3B7QZ49</accession>
<dbReference type="EMBL" id="CP032317">
    <property type="protein sequence ID" value="AYA37144.1"/>
    <property type="molecule type" value="Genomic_DNA"/>
</dbReference>
<organism evidence="2 3">
    <name type="scientific">Hymenobacter oligotrophus</name>
    <dbReference type="NCBI Taxonomy" id="2319843"/>
    <lineage>
        <taxon>Bacteria</taxon>
        <taxon>Pseudomonadati</taxon>
        <taxon>Bacteroidota</taxon>
        <taxon>Cytophagia</taxon>
        <taxon>Cytophagales</taxon>
        <taxon>Hymenobacteraceae</taxon>
        <taxon>Hymenobacter</taxon>
    </lineage>
</organism>
<dbReference type="Proteomes" id="UP000262802">
    <property type="component" value="Chromosome"/>
</dbReference>
<proteinExistence type="predicted"/>
<dbReference type="AlphaFoldDB" id="A0A3B7QZ49"/>
<dbReference type="SUPFAM" id="SSF63829">
    <property type="entry name" value="Calcium-dependent phosphotriesterase"/>
    <property type="match status" value="1"/>
</dbReference>
<dbReference type="InterPro" id="IPR013783">
    <property type="entry name" value="Ig-like_fold"/>
</dbReference>
<dbReference type="InterPro" id="IPR022409">
    <property type="entry name" value="PKD/Chitinase_dom"/>
</dbReference>
<dbReference type="Pfam" id="PF13585">
    <property type="entry name" value="CHU_C"/>
    <property type="match status" value="1"/>
</dbReference>